<evidence type="ECO:0000313" key="4">
    <source>
        <dbReference type="Proteomes" id="UP000018680"/>
    </source>
</evidence>
<accession>V5WHG5</accession>
<proteinExistence type="predicted"/>
<dbReference type="PANTHER" id="PTHR38032:SF1">
    <property type="entry name" value="RNA-BINDING PROTEIN KHPB N-TERMINAL DOMAIN-CONTAINING PROTEIN"/>
    <property type="match status" value="1"/>
</dbReference>
<dbReference type="InterPro" id="IPR005646">
    <property type="entry name" value="FapA"/>
</dbReference>
<gene>
    <name evidence="3" type="ORF">L21SP2_1205</name>
</gene>
<dbReference type="EMBL" id="CP006939">
    <property type="protein sequence ID" value="AHC14606.1"/>
    <property type="molecule type" value="Genomic_DNA"/>
</dbReference>
<name>V5WHG5_9SPIO</name>
<dbReference type="Pfam" id="PF20250">
    <property type="entry name" value="FapA_N"/>
    <property type="match status" value="1"/>
</dbReference>
<dbReference type="Pfam" id="PF14804">
    <property type="entry name" value="Jag_N"/>
    <property type="match status" value="1"/>
</dbReference>
<dbReference type="STRING" id="1307761.L21SP2_1205"/>
<dbReference type="InterPro" id="IPR046865">
    <property type="entry name" value="FapA_b_solenoid"/>
</dbReference>
<dbReference type="eggNOG" id="COG1315">
    <property type="taxonomic scope" value="Bacteria"/>
</dbReference>
<feature type="domain" description="RNA-binding protein KhpB N-terminal" evidence="2">
    <location>
        <begin position="25"/>
        <end position="76"/>
    </location>
</feature>
<dbReference type="AlphaFoldDB" id="V5WHG5"/>
<dbReference type="InterPro" id="IPR038247">
    <property type="entry name" value="Jag_N_dom_sf"/>
</dbReference>
<dbReference type="HOGENOM" id="CLU_026157_1_0_12"/>
<feature type="coiled-coil region" evidence="1">
    <location>
        <begin position="512"/>
        <end position="588"/>
    </location>
</feature>
<reference evidence="3 4" key="1">
    <citation type="journal article" date="2015" name="Stand. Genomic Sci.">
        <title>Complete genome sequence and description of Salinispira pacifica gen. nov., sp. nov., a novel spirochaete isolated form a hypersaline microbial mat.</title>
        <authorList>
            <person name="Ben Hania W."/>
            <person name="Joseph M."/>
            <person name="Schumann P."/>
            <person name="Bunk B."/>
            <person name="Fiebig A."/>
            <person name="Sproer C."/>
            <person name="Klenk H.P."/>
            <person name="Fardeau M.L."/>
            <person name="Spring S."/>
        </authorList>
    </citation>
    <scope>NUCLEOTIDE SEQUENCE [LARGE SCALE GENOMIC DNA]</scope>
    <source>
        <strain evidence="3 4">L21-RPul-D2</strain>
    </source>
</reference>
<organism evidence="3 4">
    <name type="scientific">Salinispira pacifica</name>
    <dbReference type="NCBI Taxonomy" id="1307761"/>
    <lineage>
        <taxon>Bacteria</taxon>
        <taxon>Pseudomonadati</taxon>
        <taxon>Spirochaetota</taxon>
        <taxon>Spirochaetia</taxon>
        <taxon>Spirochaetales</taxon>
        <taxon>Spirochaetaceae</taxon>
        <taxon>Salinispira</taxon>
    </lineage>
</organism>
<keyword evidence="4" id="KW-1185">Reference proteome</keyword>
<dbReference type="Gene3D" id="3.30.30.80">
    <property type="entry name" value="probable RNA-binding protein from clostridium symbiosum atcc 14940"/>
    <property type="match status" value="1"/>
</dbReference>
<dbReference type="SMART" id="SM01245">
    <property type="entry name" value="Jag_N"/>
    <property type="match status" value="1"/>
</dbReference>
<sequence length="647" mass="70636">MPDLKQIQDYMRQQLEAGKRARYVNVSGNSLEEALHQASIELGIPVKKIEYEILDQGSKGMLGVGKKPCLILAYPASSPETSGEDQTFPSNFDISFEISANKDGKVFVRRNEDGVYMKVSAPEGDGVRVTEKSAMDILVHKQVAGVDKSMVSKVVKKADNIFVKIADLRHDPTQDAILTFELQEMEMQAYINIRPPGEQGVDPDRDSILGFLQSNGVVYGYLDDSIKELADNPVYGQPVLVAQGDKPKNGEDGKVVYNFETDTNSIRLKEIDGKVDYKELNKINNVVAGQVLAKLKKPTKGEAGQTVTGKLLPARSGKPVEMEVGNNVRLSDDGTTALAEKNGQVILINGKVSVEPIYVVNNGVDLKTGNILFLGTVLVNGNVEDGFSVKAAGNIEITGSVGKCELDAEGDIIIRQGMNGRESGSIQAGGNIYAKFIQNTNVEASGMVVVSDGIINSHVSSDKKILCKGKRASIVGGTLTAAEEINAKSMGSVANVETQLEVGFDPKSKEKLDALVHEQKDVENRLEELSKDLNILEKNIKTKKNLPEDRKEKYKLFKQEQMDLQTRLAEIEDERNDVNSYLAELKANGKISASGTVFAGVKVNIKDAYLDVRNEFKSVTFVNENGMVKVTKYEEIEEDLTIKPKGG</sequence>
<evidence type="ECO:0000313" key="3">
    <source>
        <dbReference type="EMBL" id="AHC14606.1"/>
    </source>
</evidence>
<dbReference type="RefSeq" id="WP_024267530.1">
    <property type="nucleotide sequence ID" value="NC_023035.1"/>
</dbReference>
<dbReference type="InterPro" id="IPR046866">
    <property type="entry name" value="FapA_N"/>
</dbReference>
<evidence type="ECO:0000256" key="1">
    <source>
        <dbReference type="SAM" id="Coils"/>
    </source>
</evidence>
<dbReference type="InterPro" id="IPR032782">
    <property type="entry name" value="KhpB_N"/>
</dbReference>
<evidence type="ECO:0000259" key="2">
    <source>
        <dbReference type="SMART" id="SM01245"/>
    </source>
</evidence>
<protein>
    <recommendedName>
        <fullName evidence="2">RNA-binding protein KhpB N-terminal domain-containing protein</fullName>
    </recommendedName>
</protein>
<keyword evidence="1" id="KW-0175">Coiled coil</keyword>
<dbReference type="PATRIC" id="fig|1307761.3.peg.1199"/>
<dbReference type="Proteomes" id="UP000018680">
    <property type="component" value="Chromosome"/>
</dbReference>
<dbReference type="KEGG" id="slr:L21SP2_1205"/>
<dbReference type="OrthoDB" id="9816426at2"/>
<dbReference type="PANTHER" id="PTHR38032">
    <property type="entry name" value="POLYMERASE-RELATED"/>
    <property type="match status" value="1"/>
</dbReference>
<dbReference type="Pfam" id="PF03961">
    <property type="entry name" value="FapA"/>
    <property type="match status" value="1"/>
</dbReference>